<dbReference type="Gene3D" id="3.40.309.10">
    <property type="entry name" value="Aldehyde Dehydrogenase, Chain A, domain 2"/>
    <property type="match status" value="1"/>
</dbReference>
<dbReference type="GO" id="GO:0005737">
    <property type="term" value="C:cytoplasm"/>
    <property type="evidence" value="ECO:0007669"/>
    <property type="project" value="TreeGrafter"/>
</dbReference>
<dbReference type="PANTHER" id="PTHR43570">
    <property type="entry name" value="ALDEHYDE DEHYDROGENASE"/>
    <property type="match status" value="1"/>
</dbReference>
<evidence type="ECO:0000256" key="8">
    <source>
        <dbReference type="SAM" id="MobiDB-lite"/>
    </source>
</evidence>
<comment type="caution">
    <text evidence="10">The sequence shown here is derived from an EMBL/GenBank/DDBJ whole genome shotgun (WGS) entry which is preliminary data.</text>
</comment>
<evidence type="ECO:0000259" key="9">
    <source>
        <dbReference type="Pfam" id="PF00171"/>
    </source>
</evidence>
<keyword evidence="3" id="KW-0520">NAD</keyword>
<protein>
    <recommendedName>
        <fullName evidence="4">Aldehyde dehydrogenase</fullName>
    </recommendedName>
</protein>
<dbReference type="GO" id="GO:0004029">
    <property type="term" value="F:aldehyde dehydrogenase (NAD+) activity"/>
    <property type="evidence" value="ECO:0007669"/>
    <property type="project" value="TreeGrafter"/>
</dbReference>
<dbReference type="Pfam" id="PF00171">
    <property type="entry name" value="Aldedh"/>
    <property type="match status" value="1"/>
</dbReference>
<feature type="region of interest" description="Disordered" evidence="8">
    <location>
        <begin position="1"/>
        <end position="25"/>
    </location>
</feature>
<dbReference type="InterPro" id="IPR016162">
    <property type="entry name" value="Ald_DH_N"/>
</dbReference>
<dbReference type="OrthoDB" id="9812625at2"/>
<feature type="active site" evidence="5 6">
    <location>
        <position position="250"/>
    </location>
</feature>
<dbReference type="InterPro" id="IPR015590">
    <property type="entry name" value="Aldehyde_DH_dom"/>
</dbReference>
<keyword evidence="11" id="KW-1185">Reference proteome</keyword>
<dbReference type="InterPro" id="IPR016161">
    <property type="entry name" value="Ald_DH/histidinol_DH"/>
</dbReference>
<organism evidence="10 11">
    <name type="scientific">Candidatus Macondimonas diazotrophica</name>
    <dbReference type="NCBI Taxonomy" id="2305248"/>
    <lineage>
        <taxon>Bacteria</taxon>
        <taxon>Pseudomonadati</taxon>
        <taxon>Pseudomonadota</taxon>
        <taxon>Gammaproteobacteria</taxon>
        <taxon>Chromatiales</taxon>
        <taxon>Ectothiorhodospiraceae</taxon>
        <taxon>Candidatus Macondimonas</taxon>
    </lineage>
</organism>
<dbReference type="PROSITE" id="PS00687">
    <property type="entry name" value="ALDEHYDE_DEHYDR_GLU"/>
    <property type="match status" value="1"/>
</dbReference>
<evidence type="ECO:0000313" key="11">
    <source>
        <dbReference type="Proteomes" id="UP000297890"/>
    </source>
</evidence>
<dbReference type="InterPro" id="IPR012394">
    <property type="entry name" value="Aldehyde_DH_NAD(P)"/>
</dbReference>
<dbReference type="PIRSF" id="PIRSF036492">
    <property type="entry name" value="ALDH"/>
    <property type="match status" value="1"/>
</dbReference>
<dbReference type="AlphaFoldDB" id="A0A4Z0FET0"/>
<evidence type="ECO:0000256" key="3">
    <source>
        <dbReference type="ARBA" id="ARBA00023027"/>
    </source>
</evidence>
<evidence type="ECO:0000313" key="10">
    <source>
        <dbReference type="EMBL" id="TFZ84210.1"/>
    </source>
</evidence>
<evidence type="ECO:0000256" key="5">
    <source>
        <dbReference type="PIRSR" id="PIRSR036492-1"/>
    </source>
</evidence>
<evidence type="ECO:0000256" key="2">
    <source>
        <dbReference type="ARBA" id="ARBA00023002"/>
    </source>
</evidence>
<evidence type="ECO:0000256" key="1">
    <source>
        <dbReference type="ARBA" id="ARBA00009986"/>
    </source>
</evidence>
<dbReference type="SUPFAM" id="SSF53720">
    <property type="entry name" value="ALDH-like"/>
    <property type="match status" value="1"/>
</dbReference>
<dbReference type="Gene3D" id="3.40.605.10">
    <property type="entry name" value="Aldehyde Dehydrogenase, Chain A, domain 1"/>
    <property type="match status" value="1"/>
</dbReference>
<gene>
    <name evidence="10" type="ORF">E4680_01365</name>
</gene>
<dbReference type="GO" id="GO:0006081">
    <property type="term" value="P:aldehyde metabolic process"/>
    <property type="evidence" value="ECO:0007669"/>
    <property type="project" value="InterPro"/>
</dbReference>
<comment type="similarity">
    <text evidence="1 4 7">Belongs to the aldehyde dehydrogenase family.</text>
</comment>
<evidence type="ECO:0000256" key="7">
    <source>
        <dbReference type="RuleBase" id="RU003345"/>
    </source>
</evidence>
<evidence type="ECO:0000256" key="4">
    <source>
        <dbReference type="PIRNR" id="PIRNR036492"/>
    </source>
</evidence>
<feature type="active site" evidence="5">
    <location>
        <position position="284"/>
    </location>
</feature>
<sequence>MFGVASWQSRHNRFRRDTTMSSPQPISISGLARQQDASAANPLLPLLQAQQKAFLERGITDVKQRIEALETLGKAIGEYSDELVKAVMADFGHRSPHETVLTEVLANLGEIRLTKGHIKKWMKPHKVPASIQSLPATGYAVYQPKGVVGVMGAWNYPAFLIFSPLIGVLAAGNHAMIKPPDVTPRTSEVIAELIAKHFDPSFITVVTGDVQKAIEFSELPFDHLIYTGNTEVGRKIMMAAAKNLTPVTLEMGGKSPTIIGEDYPIEKAVQRILLGKTINSGQTCIAPDYVMVPKGKEQEFVDAYSRAITRRYPTVADNQDITWIVNERHFKRISALIDDAREKGANVVQINPRNEAIPEGKRVIPHTVVTNVNDDMAVMQEEIFGPVLPVIGYESLQHAMRYIQERPRPLALYYFDANRKRADHVIGQTISGGACVNDTMLHIAHPNLPFGGIGPSGLGAYHGFDGFVEFSHKKGVLYQRSWFSPGMFVKGPYPKRAYGLLQRVSKWLA</sequence>
<feature type="domain" description="Aldehyde dehydrogenase" evidence="9">
    <location>
        <begin position="28"/>
        <end position="474"/>
    </location>
</feature>
<evidence type="ECO:0000256" key="6">
    <source>
        <dbReference type="PROSITE-ProRule" id="PRU10007"/>
    </source>
</evidence>
<dbReference type="CDD" id="cd07133">
    <property type="entry name" value="ALDH_CALDH_CalB"/>
    <property type="match status" value="1"/>
</dbReference>
<dbReference type="Proteomes" id="UP000297890">
    <property type="component" value="Unassembled WGS sequence"/>
</dbReference>
<reference evidence="10 11" key="1">
    <citation type="journal article" date="2019" name="ISME J.">
        <title>Candidatus Macondimonas diazotrophica, a novel gammaproteobacterial genus dominating crude-oil-contaminated coastal sediments.</title>
        <authorList>
            <person name="Karthikeyan S."/>
            <person name="Konstantinidis K."/>
        </authorList>
    </citation>
    <scope>NUCLEOTIDE SEQUENCE [LARGE SCALE GENOMIC DNA]</scope>
    <source>
        <strain evidence="10 11">KTK01</strain>
    </source>
</reference>
<dbReference type="EMBL" id="SRIO01000001">
    <property type="protein sequence ID" value="TFZ84210.1"/>
    <property type="molecule type" value="Genomic_DNA"/>
</dbReference>
<keyword evidence="2 4" id="KW-0560">Oxidoreductase</keyword>
<name>A0A4Z0FET0_9GAMM</name>
<proteinExistence type="inferred from homology"/>
<dbReference type="FunFam" id="3.40.309.10:FF:000003">
    <property type="entry name" value="Aldehyde dehydrogenase"/>
    <property type="match status" value="1"/>
</dbReference>
<dbReference type="InterPro" id="IPR029510">
    <property type="entry name" value="Ald_DH_CS_GLU"/>
</dbReference>
<dbReference type="PANTHER" id="PTHR43570:SF20">
    <property type="entry name" value="ALDEHYDE DEHYDROGENASE ALDX-RELATED"/>
    <property type="match status" value="1"/>
</dbReference>
<dbReference type="InterPro" id="IPR016163">
    <property type="entry name" value="Ald_DH_C"/>
</dbReference>
<accession>A0A4Z0FET0</accession>